<reference evidence="3 4" key="1">
    <citation type="submission" date="2019-08" db="EMBL/GenBank/DDBJ databases">
        <title>Pelomicrobium methylotrophicum gen. nov., sp. nov. a moderately thermophilic, facultatively anaerobic, lithoautotrophic and methylotrophic bacterium isolated from a terrestrial mud volcano.</title>
        <authorList>
            <person name="Slobodkina G.B."/>
            <person name="Merkel A.Y."/>
            <person name="Slobodkin A.I."/>
        </authorList>
    </citation>
    <scope>NUCLEOTIDE SEQUENCE [LARGE SCALE GENOMIC DNA]</scope>
    <source>
        <strain evidence="3 4">SM250</strain>
    </source>
</reference>
<keyword evidence="4" id="KW-1185">Reference proteome</keyword>
<dbReference type="PANTHER" id="PTHR43165:SF1">
    <property type="entry name" value="PHOSPHODIESTERASE MJ0936"/>
    <property type="match status" value="1"/>
</dbReference>
<evidence type="ECO:0000313" key="4">
    <source>
        <dbReference type="Proteomes" id="UP000321201"/>
    </source>
</evidence>
<dbReference type="InterPro" id="IPR053193">
    <property type="entry name" value="MetalloPDE_YfcE-like"/>
</dbReference>
<dbReference type="AlphaFoldDB" id="A0A5C7EK32"/>
<feature type="domain" description="Calcineurin-like phosphoesterase" evidence="2">
    <location>
        <begin position="1"/>
        <end position="159"/>
    </location>
</feature>
<dbReference type="EMBL" id="VPFL01000014">
    <property type="protein sequence ID" value="TXF11373.1"/>
    <property type="molecule type" value="Genomic_DNA"/>
</dbReference>
<dbReference type="SUPFAM" id="SSF56300">
    <property type="entry name" value="Metallo-dependent phosphatases"/>
    <property type="match status" value="1"/>
</dbReference>
<evidence type="ECO:0000313" key="3">
    <source>
        <dbReference type="EMBL" id="TXF11373.1"/>
    </source>
</evidence>
<comment type="caution">
    <text evidence="3">The sequence shown here is derived from an EMBL/GenBank/DDBJ whole genome shotgun (WGS) entry which is preliminary data.</text>
</comment>
<protein>
    <submittedName>
        <fullName evidence="3">Metallophosphoesterase family protein</fullName>
    </submittedName>
</protein>
<dbReference type="InterPro" id="IPR024654">
    <property type="entry name" value="Calcineurin-like_PHP_lpxH"/>
</dbReference>
<dbReference type="Proteomes" id="UP000321201">
    <property type="component" value="Unassembled WGS sequence"/>
</dbReference>
<dbReference type="PANTHER" id="PTHR43165">
    <property type="entry name" value="METALLOPHOSPHOESTERASE"/>
    <property type="match status" value="1"/>
</dbReference>
<comment type="similarity">
    <text evidence="1">Belongs to the metallophosphoesterase superfamily. YfcE family.</text>
</comment>
<dbReference type="Gene3D" id="3.60.21.10">
    <property type="match status" value="1"/>
</dbReference>
<dbReference type="RefSeq" id="WP_147800204.1">
    <property type="nucleotide sequence ID" value="NZ_VPFL01000014.1"/>
</dbReference>
<organism evidence="3 4">
    <name type="scientific">Pelomicrobium methylotrophicum</name>
    <dbReference type="NCBI Taxonomy" id="2602750"/>
    <lineage>
        <taxon>Bacteria</taxon>
        <taxon>Pseudomonadati</taxon>
        <taxon>Pseudomonadota</taxon>
        <taxon>Hydrogenophilia</taxon>
        <taxon>Hydrogenophilia incertae sedis</taxon>
        <taxon>Pelomicrobium</taxon>
    </lineage>
</organism>
<name>A0A5C7EK32_9PROT</name>
<dbReference type="OrthoDB" id="9785951at2"/>
<proteinExistence type="inferred from homology"/>
<evidence type="ECO:0000259" key="2">
    <source>
        <dbReference type="Pfam" id="PF12850"/>
    </source>
</evidence>
<sequence length="170" mass="17889">MKLCIVSDSHDRSELLAAAVAEAKAEGAEAVIHCGDVIGPNTLRGLLPLGLPVHVIHGNNLGDPVAMARLAAASGSVIRYHGGDARLELAGHRVFVVHYPDYGEAMATTGEWHLVCCGHSHQAEIRRVRNVKGGLTLLVNPGTVAGIGAPATYALGDLDRLEFAIRPVPR</sequence>
<gene>
    <name evidence="3" type="ORF">FR698_10760</name>
</gene>
<dbReference type="InterPro" id="IPR029052">
    <property type="entry name" value="Metallo-depent_PP-like"/>
</dbReference>
<dbReference type="InParanoid" id="A0A5C7EK32"/>
<dbReference type="Pfam" id="PF12850">
    <property type="entry name" value="Metallophos_2"/>
    <property type="match status" value="1"/>
</dbReference>
<accession>A0A5C7EK32</accession>
<evidence type="ECO:0000256" key="1">
    <source>
        <dbReference type="ARBA" id="ARBA00008950"/>
    </source>
</evidence>